<organism evidence="2 3">
    <name type="scientific">Emticicia aquatilis</name>
    <dbReference type="NCBI Taxonomy" id="1537369"/>
    <lineage>
        <taxon>Bacteria</taxon>
        <taxon>Pseudomonadati</taxon>
        <taxon>Bacteroidota</taxon>
        <taxon>Cytophagia</taxon>
        <taxon>Cytophagales</taxon>
        <taxon>Leadbetterellaceae</taxon>
        <taxon>Emticicia</taxon>
    </lineage>
</organism>
<dbReference type="EMBL" id="BMKK01000002">
    <property type="protein sequence ID" value="GGD51291.1"/>
    <property type="molecule type" value="Genomic_DNA"/>
</dbReference>
<evidence type="ECO:0008006" key="4">
    <source>
        <dbReference type="Google" id="ProtNLM"/>
    </source>
</evidence>
<sequence>MKNTTNNTPTEQTGNQEALPFGKSNYTLMIVGIVLIFAGFFIMTLDKEEFGFGFLGITLGPAIAFIGFIFQFYTIFKKK</sequence>
<accession>A0A916YMQ7</accession>
<dbReference type="AlphaFoldDB" id="A0A916YMQ7"/>
<dbReference type="Pfam" id="PF11297">
    <property type="entry name" value="DUF3098"/>
    <property type="match status" value="1"/>
</dbReference>
<keyword evidence="1" id="KW-0472">Membrane</keyword>
<feature type="transmembrane region" description="Helical" evidence="1">
    <location>
        <begin position="51"/>
        <end position="76"/>
    </location>
</feature>
<protein>
    <recommendedName>
        <fullName evidence="4">DUF3098 domain-containing protein</fullName>
    </recommendedName>
</protein>
<gene>
    <name evidence="2" type="ORF">GCM10011514_14400</name>
</gene>
<evidence type="ECO:0000256" key="1">
    <source>
        <dbReference type="SAM" id="Phobius"/>
    </source>
</evidence>
<keyword evidence="1" id="KW-0812">Transmembrane</keyword>
<keyword evidence="1" id="KW-1133">Transmembrane helix</keyword>
<feature type="transmembrane region" description="Helical" evidence="1">
    <location>
        <begin position="26"/>
        <end position="45"/>
    </location>
</feature>
<name>A0A916YMQ7_9BACT</name>
<reference evidence="2" key="1">
    <citation type="journal article" date="2014" name="Int. J. Syst. Evol. Microbiol.">
        <title>Complete genome sequence of Corynebacterium casei LMG S-19264T (=DSM 44701T), isolated from a smear-ripened cheese.</title>
        <authorList>
            <consortium name="US DOE Joint Genome Institute (JGI-PGF)"/>
            <person name="Walter F."/>
            <person name="Albersmeier A."/>
            <person name="Kalinowski J."/>
            <person name="Ruckert C."/>
        </authorList>
    </citation>
    <scope>NUCLEOTIDE SEQUENCE</scope>
    <source>
        <strain evidence="2">CGMCC 1.15958</strain>
    </source>
</reference>
<evidence type="ECO:0000313" key="2">
    <source>
        <dbReference type="EMBL" id="GGD51291.1"/>
    </source>
</evidence>
<dbReference type="Proteomes" id="UP000609064">
    <property type="component" value="Unassembled WGS sequence"/>
</dbReference>
<reference evidence="2" key="2">
    <citation type="submission" date="2020-09" db="EMBL/GenBank/DDBJ databases">
        <authorList>
            <person name="Sun Q."/>
            <person name="Zhou Y."/>
        </authorList>
    </citation>
    <scope>NUCLEOTIDE SEQUENCE</scope>
    <source>
        <strain evidence="2">CGMCC 1.15958</strain>
    </source>
</reference>
<comment type="caution">
    <text evidence="2">The sequence shown here is derived from an EMBL/GenBank/DDBJ whole genome shotgun (WGS) entry which is preliminary data.</text>
</comment>
<dbReference type="RefSeq" id="WP_188765362.1">
    <property type="nucleotide sequence ID" value="NZ_BMKK01000002.1"/>
</dbReference>
<proteinExistence type="predicted"/>
<dbReference type="InterPro" id="IPR021448">
    <property type="entry name" value="DUF3098"/>
</dbReference>
<evidence type="ECO:0000313" key="3">
    <source>
        <dbReference type="Proteomes" id="UP000609064"/>
    </source>
</evidence>
<keyword evidence="3" id="KW-1185">Reference proteome</keyword>